<reference evidence="3 4" key="1">
    <citation type="submission" date="2024-09" db="EMBL/GenBank/DDBJ databases">
        <authorList>
            <person name="Sun Q."/>
            <person name="Mori K."/>
        </authorList>
    </citation>
    <scope>NUCLEOTIDE SEQUENCE [LARGE SCALE GENOMIC DNA]</scope>
    <source>
        <strain evidence="3 4">TBRC 1432</strain>
    </source>
</reference>
<dbReference type="InterPro" id="IPR025326">
    <property type="entry name" value="DUF4232"/>
</dbReference>
<evidence type="ECO:0000313" key="3">
    <source>
        <dbReference type="EMBL" id="MFC0540557.1"/>
    </source>
</evidence>
<proteinExistence type="predicted"/>
<accession>A0ABV6MKB2</accession>
<dbReference type="Proteomes" id="UP001589810">
    <property type="component" value="Unassembled WGS sequence"/>
</dbReference>
<evidence type="ECO:0000313" key="4">
    <source>
        <dbReference type="Proteomes" id="UP001589810"/>
    </source>
</evidence>
<dbReference type="RefSeq" id="WP_273939353.1">
    <property type="nucleotide sequence ID" value="NZ_CP097263.1"/>
</dbReference>
<gene>
    <name evidence="3" type="ORF">ACFFH7_03640</name>
</gene>
<keyword evidence="4" id="KW-1185">Reference proteome</keyword>
<name>A0ABV6MKB2_9PSEU</name>
<comment type="caution">
    <text evidence="3">The sequence shown here is derived from an EMBL/GenBank/DDBJ whole genome shotgun (WGS) entry which is preliminary data.</text>
</comment>
<sequence length="198" mass="19673">MTRIRTILGAAALAATAAMVTGCGVSSATGAATNTSATSTASQVAAGAPARNAGNVQGKIGAELVHQQAPGSEILVVTNKGTGPLTVDGWPTLSFLNAANGSLAVPVQRVSQPGAATRTTIQPGQSAFAGVKLIFGDKGDNDTYVATTTNLTIPGAPTTVVSLIGDDGHAAEYPELALKSVQAGTFQPSMQGVSPDAW</sequence>
<feature type="signal peptide" evidence="1">
    <location>
        <begin position="1"/>
        <end position="31"/>
    </location>
</feature>
<feature type="chain" id="PRO_5046044513" evidence="1">
    <location>
        <begin position="32"/>
        <end position="198"/>
    </location>
</feature>
<dbReference type="Pfam" id="PF14016">
    <property type="entry name" value="DUF4232"/>
    <property type="match status" value="1"/>
</dbReference>
<evidence type="ECO:0000256" key="1">
    <source>
        <dbReference type="SAM" id="SignalP"/>
    </source>
</evidence>
<organism evidence="3 4">
    <name type="scientific">Kutzneria chonburiensis</name>
    <dbReference type="NCBI Taxonomy" id="1483604"/>
    <lineage>
        <taxon>Bacteria</taxon>
        <taxon>Bacillati</taxon>
        <taxon>Actinomycetota</taxon>
        <taxon>Actinomycetes</taxon>
        <taxon>Pseudonocardiales</taxon>
        <taxon>Pseudonocardiaceae</taxon>
        <taxon>Kutzneria</taxon>
    </lineage>
</organism>
<keyword evidence="1" id="KW-0732">Signal</keyword>
<dbReference type="PROSITE" id="PS51257">
    <property type="entry name" value="PROKAR_LIPOPROTEIN"/>
    <property type="match status" value="1"/>
</dbReference>
<evidence type="ECO:0000259" key="2">
    <source>
        <dbReference type="Pfam" id="PF14016"/>
    </source>
</evidence>
<feature type="domain" description="DUF4232" evidence="2">
    <location>
        <begin position="68"/>
        <end position="170"/>
    </location>
</feature>
<protein>
    <submittedName>
        <fullName evidence="3">DUF4232 domain-containing protein</fullName>
    </submittedName>
</protein>
<dbReference type="EMBL" id="JBHLUD010000001">
    <property type="protein sequence ID" value="MFC0540557.1"/>
    <property type="molecule type" value="Genomic_DNA"/>
</dbReference>